<keyword evidence="2" id="KW-0808">Transferase</keyword>
<dbReference type="EMBL" id="CAJOBD010021067">
    <property type="protein sequence ID" value="CAF4244228.1"/>
    <property type="molecule type" value="Genomic_DNA"/>
</dbReference>
<name>A0A820ECE4_9BILA</name>
<dbReference type="PANTHER" id="PTHR24353:SF37">
    <property type="entry name" value="CAMP-DEPENDENT PROTEIN KINASE CATALYTIC SUBUNIT PRKX"/>
    <property type="match status" value="1"/>
</dbReference>
<evidence type="ECO:0000259" key="6">
    <source>
        <dbReference type="PROSITE" id="PS50011"/>
    </source>
</evidence>
<keyword evidence="5" id="KW-0067">ATP-binding</keyword>
<dbReference type="PANTHER" id="PTHR24353">
    <property type="entry name" value="CYCLIC NUCLEOTIDE-DEPENDENT PROTEIN KINASE"/>
    <property type="match status" value="1"/>
</dbReference>
<sequence>MQNGCIKLSDFGLSKQLSCRTEITRTFCGTAEYIAPEIYQNTNYSFPIDYWSLGII</sequence>
<reference evidence="7" key="1">
    <citation type="submission" date="2021-02" db="EMBL/GenBank/DDBJ databases">
        <authorList>
            <person name="Nowell W R."/>
        </authorList>
    </citation>
    <scope>NUCLEOTIDE SEQUENCE</scope>
</reference>
<evidence type="ECO:0000313" key="7">
    <source>
        <dbReference type="EMBL" id="CAF4244228.1"/>
    </source>
</evidence>
<dbReference type="PROSITE" id="PS50011">
    <property type="entry name" value="PROTEIN_KINASE_DOM"/>
    <property type="match status" value="1"/>
</dbReference>
<protein>
    <recommendedName>
        <fullName evidence="6">Protein kinase domain-containing protein</fullName>
    </recommendedName>
</protein>
<evidence type="ECO:0000256" key="2">
    <source>
        <dbReference type="ARBA" id="ARBA00022679"/>
    </source>
</evidence>
<evidence type="ECO:0000256" key="4">
    <source>
        <dbReference type="ARBA" id="ARBA00022777"/>
    </source>
</evidence>
<dbReference type="GO" id="GO:0005524">
    <property type="term" value="F:ATP binding"/>
    <property type="evidence" value="ECO:0007669"/>
    <property type="project" value="UniProtKB-KW"/>
</dbReference>
<feature type="non-terminal residue" evidence="7">
    <location>
        <position position="56"/>
    </location>
</feature>
<dbReference type="GO" id="GO:0005952">
    <property type="term" value="C:cAMP-dependent protein kinase complex"/>
    <property type="evidence" value="ECO:0007669"/>
    <property type="project" value="TreeGrafter"/>
</dbReference>
<gene>
    <name evidence="7" type="ORF">JBS370_LOCUS38445</name>
</gene>
<keyword evidence="4" id="KW-0418">Kinase</keyword>
<evidence type="ECO:0000256" key="5">
    <source>
        <dbReference type="ARBA" id="ARBA00022840"/>
    </source>
</evidence>
<dbReference type="GO" id="GO:0004691">
    <property type="term" value="F:cAMP-dependent protein kinase activity"/>
    <property type="evidence" value="ECO:0007669"/>
    <property type="project" value="TreeGrafter"/>
</dbReference>
<dbReference type="InterPro" id="IPR011009">
    <property type="entry name" value="Kinase-like_dom_sf"/>
</dbReference>
<keyword evidence="1" id="KW-0723">Serine/threonine-protein kinase</keyword>
<dbReference type="Gene3D" id="1.10.510.10">
    <property type="entry name" value="Transferase(Phosphotransferase) domain 1"/>
    <property type="match status" value="1"/>
</dbReference>
<dbReference type="SUPFAM" id="SSF56112">
    <property type="entry name" value="Protein kinase-like (PK-like)"/>
    <property type="match status" value="1"/>
</dbReference>
<organism evidence="7 8">
    <name type="scientific">Rotaria sordida</name>
    <dbReference type="NCBI Taxonomy" id="392033"/>
    <lineage>
        <taxon>Eukaryota</taxon>
        <taxon>Metazoa</taxon>
        <taxon>Spiralia</taxon>
        <taxon>Gnathifera</taxon>
        <taxon>Rotifera</taxon>
        <taxon>Eurotatoria</taxon>
        <taxon>Bdelloidea</taxon>
        <taxon>Philodinida</taxon>
        <taxon>Philodinidae</taxon>
        <taxon>Rotaria</taxon>
    </lineage>
</organism>
<accession>A0A820ECE4</accession>
<evidence type="ECO:0000313" key="8">
    <source>
        <dbReference type="Proteomes" id="UP000663836"/>
    </source>
</evidence>
<dbReference type="Pfam" id="PF00069">
    <property type="entry name" value="Pkinase"/>
    <property type="match status" value="1"/>
</dbReference>
<dbReference type="GO" id="GO:0005829">
    <property type="term" value="C:cytosol"/>
    <property type="evidence" value="ECO:0007669"/>
    <property type="project" value="TreeGrafter"/>
</dbReference>
<dbReference type="AlphaFoldDB" id="A0A820ECE4"/>
<proteinExistence type="predicted"/>
<evidence type="ECO:0000256" key="1">
    <source>
        <dbReference type="ARBA" id="ARBA00022527"/>
    </source>
</evidence>
<keyword evidence="3" id="KW-0547">Nucleotide-binding</keyword>
<dbReference type="Proteomes" id="UP000663836">
    <property type="component" value="Unassembled WGS sequence"/>
</dbReference>
<evidence type="ECO:0000256" key="3">
    <source>
        <dbReference type="ARBA" id="ARBA00022741"/>
    </source>
</evidence>
<dbReference type="InterPro" id="IPR000719">
    <property type="entry name" value="Prot_kinase_dom"/>
</dbReference>
<comment type="caution">
    <text evidence="7">The sequence shown here is derived from an EMBL/GenBank/DDBJ whole genome shotgun (WGS) entry which is preliminary data.</text>
</comment>
<feature type="domain" description="Protein kinase" evidence="6">
    <location>
        <begin position="1"/>
        <end position="56"/>
    </location>
</feature>